<evidence type="ECO:0000313" key="4">
    <source>
        <dbReference type="Proteomes" id="UP000622017"/>
    </source>
</evidence>
<feature type="transmembrane region" description="Helical" evidence="2">
    <location>
        <begin position="33"/>
        <end position="53"/>
    </location>
</feature>
<name>A0ABR7MMC0_9BACT</name>
<organism evidence="3 4">
    <name type="scientific">Hymenobacter citatus</name>
    <dbReference type="NCBI Taxonomy" id="2763506"/>
    <lineage>
        <taxon>Bacteria</taxon>
        <taxon>Pseudomonadati</taxon>
        <taxon>Bacteroidota</taxon>
        <taxon>Cytophagia</taxon>
        <taxon>Cytophagales</taxon>
        <taxon>Hymenobacteraceae</taxon>
        <taxon>Hymenobacter</taxon>
    </lineage>
</organism>
<feature type="coiled-coil region" evidence="1">
    <location>
        <begin position="204"/>
        <end position="248"/>
    </location>
</feature>
<dbReference type="Proteomes" id="UP000622017">
    <property type="component" value="Unassembled WGS sequence"/>
</dbReference>
<evidence type="ECO:0000313" key="3">
    <source>
        <dbReference type="EMBL" id="MBC6612229.1"/>
    </source>
</evidence>
<accession>A0ABR7MMC0</accession>
<dbReference type="RefSeq" id="WP_187320483.1">
    <property type="nucleotide sequence ID" value="NZ_JACSCY010000012.1"/>
</dbReference>
<evidence type="ECO:0000256" key="1">
    <source>
        <dbReference type="SAM" id="Coils"/>
    </source>
</evidence>
<dbReference type="Gene3D" id="2.40.50.100">
    <property type="match status" value="1"/>
</dbReference>
<protein>
    <submittedName>
        <fullName evidence="3">HlyD family efflux transporter periplasmic adaptor subunit</fullName>
    </submittedName>
</protein>
<keyword evidence="1" id="KW-0175">Coiled coil</keyword>
<dbReference type="InterPro" id="IPR050739">
    <property type="entry name" value="MFP"/>
</dbReference>
<dbReference type="PRINTS" id="PR01490">
    <property type="entry name" value="RTXTOXIND"/>
</dbReference>
<sequence>MLNLSNQNVDEAVWQEQPQRSQKELLQPKGSRTLGRVMLAVGIIFLIILFLPWRQTIEGTGTLTTLRPQDRPQTVQNQIAGRIEHWAVREGEFVRKGDTILTISEIKDEYFDPNLPERLNEQLTAKRNNVEAYGAKIEATDQQLAALRTTLNVQLESARNKVEQARNYVAIDSADLVAVTNSYDIAKARLARYENGYQNGLFSLTDIETRRLKLQEDLAKVTAQRNKLMNSRQSLANAIIELSNLRAKYGQDLAKTLSDRSSAVSSRASSEGEVASLRNKISNVEVRRGLYVVRAPQTGYVVRTLKAGIGETIKEGESIATLQPEAPVLAAELYVRPMDVPLIQRGRQVRIQFDGWPAVQFSGWPSVAVGTFAGVVTVIDVVSSTNGKYRILVRPEPHPEHRNDDDHKWPAQLRLGSGVYGWVILDSVPVWYEIWRQLNGFPPSLQAEPQPDSPVKAEKK</sequence>
<dbReference type="PANTHER" id="PTHR30386:SF18">
    <property type="entry name" value="INNER MEMBRANE PROTEIN YIAV-RELATED"/>
    <property type="match status" value="1"/>
</dbReference>
<keyword evidence="4" id="KW-1185">Reference proteome</keyword>
<evidence type="ECO:0000256" key="2">
    <source>
        <dbReference type="SAM" id="Phobius"/>
    </source>
</evidence>
<keyword evidence="2" id="KW-0472">Membrane</keyword>
<proteinExistence type="predicted"/>
<dbReference type="EMBL" id="JACSCY010000012">
    <property type="protein sequence ID" value="MBC6612229.1"/>
    <property type="molecule type" value="Genomic_DNA"/>
</dbReference>
<comment type="caution">
    <text evidence="3">The sequence shown here is derived from an EMBL/GenBank/DDBJ whole genome shotgun (WGS) entry which is preliminary data.</text>
</comment>
<gene>
    <name evidence="3" type="ORF">H8B15_14970</name>
</gene>
<reference evidence="3 4" key="1">
    <citation type="submission" date="2020-08" db="EMBL/GenBank/DDBJ databases">
        <title>Hymenobacter sp.</title>
        <authorList>
            <person name="Kim M.K."/>
        </authorList>
    </citation>
    <scope>NUCLEOTIDE SEQUENCE [LARGE SCALE GENOMIC DNA]</scope>
    <source>
        <strain evidence="3 4">BT507</strain>
    </source>
</reference>
<keyword evidence="2" id="KW-1133">Transmembrane helix</keyword>
<keyword evidence="2" id="KW-0812">Transmembrane</keyword>
<dbReference type="PANTHER" id="PTHR30386">
    <property type="entry name" value="MEMBRANE FUSION SUBUNIT OF EMRAB-TOLC MULTIDRUG EFFLUX PUMP"/>
    <property type="match status" value="1"/>
</dbReference>